<reference evidence="15 16" key="1">
    <citation type="submission" date="2011-09" db="EMBL/GenBank/DDBJ databases">
        <title>The Genome Sequence of Plasmodium vivax North Korean.</title>
        <authorList>
            <consortium name="The Broad Institute Genome Sequencing Platform"/>
            <consortium name="The Broad Institute Genome Sequencing Center for Infectious Disease"/>
            <person name="Neafsey D."/>
            <person name="Carlton J."/>
            <person name="Barnwell J."/>
            <person name="Collins W."/>
            <person name="Escalante A."/>
            <person name="Mullikin J."/>
            <person name="Saul A."/>
            <person name="Guigo R."/>
            <person name="Camara F."/>
            <person name="Young S.K."/>
            <person name="Zeng Q."/>
            <person name="Gargeya S."/>
            <person name="Fitzgerald M."/>
            <person name="Haas B."/>
            <person name="Abouelleil A."/>
            <person name="Alvarado L."/>
            <person name="Arachchi H.M."/>
            <person name="Berlin A."/>
            <person name="Brown A."/>
            <person name="Chapman S.B."/>
            <person name="Chen Z."/>
            <person name="Dunbar C."/>
            <person name="Freedman E."/>
            <person name="Gearin G."/>
            <person name="Gellesch M."/>
            <person name="Goldberg J."/>
            <person name="Griggs A."/>
            <person name="Gujja S."/>
            <person name="Heiman D."/>
            <person name="Howarth C."/>
            <person name="Larson L."/>
            <person name="Lui A."/>
            <person name="MacDonald P.J.P."/>
            <person name="Montmayeur A."/>
            <person name="Murphy C."/>
            <person name="Neiman D."/>
            <person name="Pearson M."/>
            <person name="Priest M."/>
            <person name="Roberts A."/>
            <person name="Saif S."/>
            <person name="Shea T."/>
            <person name="Shenoy N."/>
            <person name="Sisk P."/>
            <person name="Stolte C."/>
            <person name="Sykes S."/>
            <person name="Wortman J."/>
            <person name="Nusbaum C."/>
            <person name="Birren B."/>
        </authorList>
    </citation>
    <scope>NUCLEOTIDE SEQUENCE [LARGE SCALE GENOMIC DNA]</scope>
    <source>
        <strain evidence="15 16">North Korean</strain>
    </source>
</reference>
<dbReference type="InterPro" id="IPR011817">
    <property type="entry name" value="Uridylate_kinase"/>
</dbReference>
<protein>
    <recommendedName>
        <fullName evidence="5">Uridylate kinase</fullName>
        <ecNumber evidence="4">2.7.4.22</ecNumber>
    </recommendedName>
    <alternativeName>
        <fullName evidence="12">Uridine monophosphate kinase</fullName>
    </alternativeName>
</protein>
<dbReference type="InterPro" id="IPR001048">
    <property type="entry name" value="Asp/Glu/Uridylate_kinase"/>
</dbReference>
<dbReference type="EMBL" id="KQ235637">
    <property type="protein sequence ID" value="KMZ96296.1"/>
    <property type="molecule type" value="Genomic_DNA"/>
</dbReference>
<keyword evidence="10" id="KW-0067">ATP-binding</keyword>
<dbReference type="Pfam" id="PF00696">
    <property type="entry name" value="AA_kinase"/>
    <property type="match status" value="1"/>
</dbReference>
<evidence type="ECO:0000256" key="9">
    <source>
        <dbReference type="ARBA" id="ARBA00022777"/>
    </source>
</evidence>
<evidence type="ECO:0000259" key="14">
    <source>
        <dbReference type="Pfam" id="PF00696"/>
    </source>
</evidence>
<dbReference type="GO" id="GO:0006225">
    <property type="term" value="P:UDP biosynthetic process"/>
    <property type="evidence" value="ECO:0007669"/>
    <property type="project" value="TreeGrafter"/>
</dbReference>
<keyword evidence="11" id="KW-0665">Pyrimidine biosynthesis</keyword>
<dbReference type="GO" id="GO:0033862">
    <property type="term" value="F:UMP kinase activity"/>
    <property type="evidence" value="ECO:0007669"/>
    <property type="project" value="UniProtKB-EC"/>
</dbReference>
<evidence type="ECO:0000256" key="6">
    <source>
        <dbReference type="ARBA" id="ARBA00022490"/>
    </source>
</evidence>
<dbReference type="AlphaFoldDB" id="A0A0J9TMA7"/>
<proteinExistence type="inferred from homology"/>
<dbReference type="InterPro" id="IPR036393">
    <property type="entry name" value="AceGlu_kinase-like_sf"/>
</dbReference>
<evidence type="ECO:0000256" key="7">
    <source>
        <dbReference type="ARBA" id="ARBA00022679"/>
    </source>
</evidence>
<gene>
    <name evidence="15" type="ORF">PVNG_02434</name>
</gene>
<evidence type="ECO:0000313" key="15">
    <source>
        <dbReference type="EMBL" id="KMZ96296.1"/>
    </source>
</evidence>
<dbReference type="GO" id="GO:0005524">
    <property type="term" value="F:ATP binding"/>
    <property type="evidence" value="ECO:0007669"/>
    <property type="project" value="UniProtKB-KW"/>
</dbReference>
<organism evidence="15 16">
    <name type="scientific">Plasmodium vivax North Korean</name>
    <dbReference type="NCBI Taxonomy" id="1035514"/>
    <lineage>
        <taxon>Eukaryota</taxon>
        <taxon>Sar</taxon>
        <taxon>Alveolata</taxon>
        <taxon>Apicomplexa</taxon>
        <taxon>Aconoidasida</taxon>
        <taxon>Haemosporida</taxon>
        <taxon>Plasmodiidae</taxon>
        <taxon>Plasmodium</taxon>
        <taxon>Plasmodium (Plasmodium)</taxon>
    </lineage>
</organism>
<evidence type="ECO:0000256" key="12">
    <source>
        <dbReference type="ARBA" id="ARBA00032092"/>
    </source>
</evidence>
<evidence type="ECO:0000313" key="16">
    <source>
        <dbReference type="Proteomes" id="UP000053239"/>
    </source>
</evidence>
<evidence type="ECO:0000256" key="2">
    <source>
        <dbReference type="ARBA" id="ARBA00004791"/>
    </source>
</evidence>
<evidence type="ECO:0000256" key="3">
    <source>
        <dbReference type="ARBA" id="ARBA00007614"/>
    </source>
</evidence>
<keyword evidence="9" id="KW-0418">Kinase</keyword>
<dbReference type="UniPathway" id="UPA00159">
    <property type="reaction ID" value="UER00275"/>
</dbReference>
<evidence type="ECO:0000256" key="5">
    <source>
        <dbReference type="ARBA" id="ARBA00016403"/>
    </source>
</evidence>
<sequence>MMASKERILLKISGGALSSAGETYDEQKLLDLASQIKDLQKNYDVGIVIGGGNICRGRERKIKFLSSFYRDYMGMASTVLNGFVLQGALSYLKVKSRLFSSLEIERISEKINLSEVEKTLNSGEVVIFSGGLGEPCFSTDSAAFIRAIEIRATKVLIGKSGVKGVYNRDPKSFLDAEFQPSISYDRLISEDIRILDLPSLLLAKENNLTLLIFNQEENLCFIKALRGEIDLSIVR</sequence>
<keyword evidence="7" id="KW-0808">Transferase</keyword>
<comment type="subcellular location">
    <subcellularLocation>
        <location evidence="1">Cytoplasm</location>
    </subcellularLocation>
</comment>
<evidence type="ECO:0000256" key="8">
    <source>
        <dbReference type="ARBA" id="ARBA00022741"/>
    </source>
</evidence>
<dbReference type="Gene3D" id="3.40.1160.10">
    <property type="entry name" value="Acetylglutamate kinase-like"/>
    <property type="match status" value="1"/>
</dbReference>
<feature type="domain" description="Aspartate/glutamate/uridylate kinase" evidence="14">
    <location>
        <begin position="7"/>
        <end position="214"/>
    </location>
</feature>
<accession>A0A0J9TMA7</accession>
<comment type="catalytic activity">
    <reaction evidence="13">
        <text>UMP + ATP = UDP + ADP</text>
        <dbReference type="Rhea" id="RHEA:24400"/>
        <dbReference type="ChEBI" id="CHEBI:30616"/>
        <dbReference type="ChEBI" id="CHEBI:57865"/>
        <dbReference type="ChEBI" id="CHEBI:58223"/>
        <dbReference type="ChEBI" id="CHEBI:456216"/>
        <dbReference type="EC" id="2.7.4.22"/>
    </reaction>
</comment>
<comment type="pathway">
    <text evidence="2">Pyrimidine metabolism; CTP biosynthesis via de novo pathway; UDP from UMP (UMPK route): step 1/1.</text>
</comment>
<comment type="similarity">
    <text evidence="3">Belongs to the UMP kinase family.</text>
</comment>
<keyword evidence="8" id="KW-0547">Nucleotide-binding</keyword>
<dbReference type="Proteomes" id="UP000053239">
    <property type="component" value="Unassembled WGS sequence"/>
</dbReference>
<dbReference type="GO" id="GO:0005737">
    <property type="term" value="C:cytoplasm"/>
    <property type="evidence" value="ECO:0007669"/>
    <property type="project" value="UniProtKB-SubCell"/>
</dbReference>
<dbReference type="PIRSF" id="PIRSF005650">
    <property type="entry name" value="Uridylate_kin"/>
    <property type="match status" value="1"/>
</dbReference>
<dbReference type="PANTHER" id="PTHR42833:SF4">
    <property type="entry name" value="URIDYLATE KINASE PUMPKIN, CHLOROPLASTIC"/>
    <property type="match status" value="1"/>
</dbReference>
<keyword evidence="6" id="KW-0963">Cytoplasm</keyword>
<dbReference type="PANTHER" id="PTHR42833">
    <property type="entry name" value="URIDYLATE KINASE"/>
    <property type="match status" value="1"/>
</dbReference>
<name>A0A0J9TMA7_PLAVI</name>
<dbReference type="SUPFAM" id="SSF53633">
    <property type="entry name" value="Carbamate kinase-like"/>
    <property type="match status" value="1"/>
</dbReference>
<evidence type="ECO:0000256" key="1">
    <source>
        <dbReference type="ARBA" id="ARBA00004496"/>
    </source>
</evidence>
<evidence type="ECO:0000256" key="10">
    <source>
        <dbReference type="ARBA" id="ARBA00022840"/>
    </source>
</evidence>
<evidence type="ECO:0000256" key="13">
    <source>
        <dbReference type="ARBA" id="ARBA00047767"/>
    </source>
</evidence>
<dbReference type="GO" id="GO:0044210">
    <property type="term" value="P:'de novo' CTP biosynthetic process"/>
    <property type="evidence" value="ECO:0007669"/>
    <property type="project" value="UniProtKB-UniPathway"/>
</dbReference>
<evidence type="ECO:0000256" key="11">
    <source>
        <dbReference type="ARBA" id="ARBA00022975"/>
    </source>
</evidence>
<evidence type="ECO:0000256" key="4">
    <source>
        <dbReference type="ARBA" id="ARBA00012899"/>
    </source>
</evidence>
<dbReference type="EC" id="2.7.4.22" evidence="4"/>